<evidence type="ECO:0000256" key="7">
    <source>
        <dbReference type="HAMAP-Rule" id="MF_00902"/>
    </source>
</evidence>
<evidence type="ECO:0000256" key="1">
    <source>
        <dbReference type="ARBA" id="ARBA00004141"/>
    </source>
</evidence>
<dbReference type="PANTHER" id="PTHR30371:SF0">
    <property type="entry name" value="SEC-INDEPENDENT PROTEIN TRANSLOCASE PROTEIN TATC, CHLOROPLASTIC-RELATED"/>
    <property type="match status" value="1"/>
</dbReference>
<keyword evidence="3 7" id="KW-0653">Protein transport</keyword>
<keyword evidence="7" id="KW-1003">Cell membrane</keyword>
<feature type="transmembrane region" description="Helical" evidence="7">
    <location>
        <begin position="29"/>
        <end position="47"/>
    </location>
</feature>
<comment type="function">
    <text evidence="7">Part of the twin-arginine translocation (Tat) system that transports large folded proteins containing a characteristic twin-arginine motif in their signal peptide across membranes. Together with TatB, TatC is part of a receptor directly interacting with Tat signal peptides.</text>
</comment>
<dbReference type="KEGG" id="ima:PO878_10845"/>
<evidence type="ECO:0000256" key="5">
    <source>
        <dbReference type="ARBA" id="ARBA00023010"/>
    </source>
</evidence>
<keyword evidence="7" id="KW-0813">Transport</keyword>
<evidence type="ECO:0000313" key="9">
    <source>
        <dbReference type="Proteomes" id="UP001216390"/>
    </source>
</evidence>
<evidence type="ECO:0000256" key="3">
    <source>
        <dbReference type="ARBA" id="ARBA00022927"/>
    </source>
</evidence>
<reference evidence="8" key="1">
    <citation type="submission" date="2023-01" db="EMBL/GenBank/DDBJ databases">
        <title>The diversity of Class Acidimicrobiia in South China Sea sediment environments and the proposal of Iamia marina sp. nov., a novel species of the genus Iamia.</title>
        <authorList>
            <person name="He Y."/>
            <person name="Tian X."/>
        </authorList>
    </citation>
    <scope>NUCLEOTIDE SEQUENCE</scope>
    <source>
        <strain evidence="8">DSM 19957</strain>
    </source>
</reference>
<dbReference type="PANTHER" id="PTHR30371">
    <property type="entry name" value="SEC-INDEPENDENT PROTEIN TRANSLOCASE PROTEIN TATC"/>
    <property type="match status" value="1"/>
</dbReference>
<dbReference type="GO" id="GO:0043953">
    <property type="term" value="P:protein transport by the Tat complex"/>
    <property type="evidence" value="ECO:0007669"/>
    <property type="project" value="UniProtKB-UniRule"/>
</dbReference>
<comment type="subcellular location">
    <subcellularLocation>
        <location evidence="7">Cell membrane</location>
        <topology evidence="7">Multi-pass membrane protein</topology>
    </subcellularLocation>
    <subcellularLocation>
        <location evidence="1">Membrane</location>
        <topology evidence="1">Multi-pass membrane protein</topology>
    </subcellularLocation>
</comment>
<dbReference type="Proteomes" id="UP001216390">
    <property type="component" value="Chromosome"/>
</dbReference>
<proteinExistence type="inferred from homology"/>
<feature type="transmembrane region" description="Helical" evidence="7">
    <location>
        <begin position="231"/>
        <end position="250"/>
    </location>
</feature>
<keyword evidence="6 7" id="KW-0472">Membrane</keyword>
<evidence type="ECO:0000256" key="2">
    <source>
        <dbReference type="ARBA" id="ARBA00022692"/>
    </source>
</evidence>
<feature type="transmembrane region" description="Helical" evidence="7">
    <location>
        <begin position="209"/>
        <end position="225"/>
    </location>
</feature>
<evidence type="ECO:0000256" key="4">
    <source>
        <dbReference type="ARBA" id="ARBA00022989"/>
    </source>
</evidence>
<keyword evidence="2 7" id="KW-0812">Transmembrane</keyword>
<evidence type="ECO:0000256" key="6">
    <source>
        <dbReference type="ARBA" id="ARBA00023136"/>
    </source>
</evidence>
<keyword evidence="4 7" id="KW-1133">Transmembrane helix</keyword>
<accession>A0AAF0BXL0</accession>
<dbReference type="PRINTS" id="PR01840">
    <property type="entry name" value="TATCFAMILY"/>
</dbReference>
<dbReference type="GO" id="GO:0033281">
    <property type="term" value="C:TAT protein transport complex"/>
    <property type="evidence" value="ECO:0007669"/>
    <property type="project" value="UniProtKB-UniRule"/>
</dbReference>
<protein>
    <recommendedName>
        <fullName evidence="7">Sec-independent protein translocase protein TatC</fullName>
    </recommendedName>
</protein>
<dbReference type="Pfam" id="PF00902">
    <property type="entry name" value="TatC"/>
    <property type="match status" value="1"/>
</dbReference>
<dbReference type="EMBL" id="CP116942">
    <property type="protein sequence ID" value="WCO69220.1"/>
    <property type="molecule type" value="Genomic_DNA"/>
</dbReference>
<name>A0AAF0BXL0_9ACTN</name>
<feature type="transmembrane region" description="Helical" evidence="7">
    <location>
        <begin position="174"/>
        <end position="197"/>
    </location>
</feature>
<dbReference type="AlphaFoldDB" id="A0AAF0BXL0"/>
<dbReference type="RefSeq" id="WP_272738733.1">
    <property type="nucleotide sequence ID" value="NZ_CP116942.1"/>
</dbReference>
<organism evidence="8 9">
    <name type="scientific">Iamia majanohamensis</name>
    <dbReference type="NCBI Taxonomy" id="467976"/>
    <lineage>
        <taxon>Bacteria</taxon>
        <taxon>Bacillati</taxon>
        <taxon>Actinomycetota</taxon>
        <taxon>Acidimicrobiia</taxon>
        <taxon>Acidimicrobiales</taxon>
        <taxon>Iamiaceae</taxon>
        <taxon>Iamia</taxon>
    </lineage>
</organism>
<gene>
    <name evidence="7 8" type="primary">tatC</name>
    <name evidence="8" type="ORF">PO878_10845</name>
</gene>
<dbReference type="NCBIfam" id="TIGR00945">
    <property type="entry name" value="tatC"/>
    <property type="match status" value="1"/>
</dbReference>
<dbReference type="GO" id="GO:0009977">
    <property type="term" value="F:proton motive force dependent protein transmembrane transporter activity"/>
    <property type="evidence" value="ECO:0007669"/>
    <property type="project" value="TreeGrafter"/>
</dbReference>
<comment type="similarity">
    <text evidence="7">Belongs to the TatC family.</text>
</comment>
<keyword evidence="5 7" id="KW-0811">Translocation</keyword>
<evidence type="ECO:0000313" key="8">
    <source>
        <dbReference type="EMBL" id="WCO69220.1"/>
    </source>
</evidence>
<keyword evidence="9" id="KW-1185">Reference proteome</keyword>
<feature type="transmembrane region" description="Helical" evidence="7">
    <location>
        <begin position="124"/>
        <end position="146"/>
    </location>
</feature>
<dbReference type="GO" id="GO:0065002">
    <property type="term" value="P:intracellular protein transmembrane transport"/>
    <property type="evidence" value="ECO:0007669"/>
    <property type="project" value="TreeGrafter"/>
</dbReference>
<comment type="subunit">
    <text evidence="7">The Tat system comprises two distinct complexes: a TatABC complex, containing multiple copies of TatA, TatB and TatC subunits, and a separate TatA complex, containing only TatA subunits. Substrates initially bind to the TatABC complex, which probably triggers association of the separate TatA complex to form the active translocon.</text>
</comment>
<dbReference type="InterPro" id="IPR002033">
    <property type="entry name" value="TatC"/>
</dbReference>
<sequence>MSAETAPRTESQTGHMTLVDHITELRTRIVRALIAVALGSLVAWFLYQPIFDLLLGPLRETAPDDNLVNQLSGGALLADGPLTGFQIRIQLTTYAGIMFAMPVILWQIWKFVSPGLYDNEKRYGVTFITVGTALFATGAAIAFWTLPKALEFLQEIGGDGNFVEFYTPQKYLKLIVFMMLAFGIGFEFPLLVTTLNVLGAVTTDTLRRIRRYVIVIVAVFVAVATPSGDPISMLALTIPMCLLYEVSIIIGRVRDRRRRKAEAAAAA</sequence>
<dbReference type="HAMAP" id="MF_00902">
    <property type="entry name" value="TatC"/>
    <property type="match status" value="1"/>
</dbReference>
<feature type="transmembrane region" description="Helical" evidence="7">
    <location>
        <begin position="91"/>
        <end position="112"/>
    </location>
</feature>